<name>A0A427Y3N4_9TREE</name>
<dbReference type="UniPathway" id="UPA00528">
    <property type="reaction ID" value="UER00586"/>
</dbReference>
<feature type="domain" description="Aminotransferase class I/classII large" evidence="11">
    <location>
        <begin position="122"/>
        <end position="480"/>
    </location>
</feature>
<dbReference type="PANTHER" id="PTHR11751:SF29">
    <property type="entry name" value="ALANINE TRANSAMINASE"/>
    <property type="match status" value="1"/>
</dbReference>
<dbReference type="Pfam" id="PF00155">
    <property type="entry name" value="Aminotran_1_2"/>
    <property type="match status" value="1"/>
</dbReference>
<organism evidence="12 13">
    <name type="scientific">Saitozyma podzolica</name>
    <dbReference type="NCBI Taxonomy" id="1890683"/>
    <lineage>
        <taxon>Eukaryota</taxon>
        <taxon>Fungi</taxon>
        <taxon>Dikarya</taxon>
        <taxon>Basidiomycota</taxon>
        <taxon>Agaricomycotina</taxon>
        <taxon>Tremellomycetes</taxon>
        <taxon>Tremellales</taxon>
        <taxon>Trimorphomycetaceae</taxon>
        <taxon>Saitozyma</taxon>
    </lineage>
</organism>
<evidence type="ECO:0000313" key="13">
    <source>
        <dbReference type="Proteomes" id="UP000279259"/>
    </source>
</evidence>
<evidence type="ECO:0000256" key="3">
    <source>
        <dbReference type="ARBA" id="ARBA00022576"/>
    </source>
</evidence>
<dbReference type="InterPro" id="IPR015424">
    <property type="entry name" value="PyrdxlP-dep_Trfase"/>
</dbReference>
<dbReference type="InterPro" id="IPR045088">
    <property type="entry name" value="ALAT1/2-like"/>
</dbReference>
<evidence type="ECO:0000256" key="9">
    <source>
        <dbReference type="ARBA" id="ARBA00080525"/>
    </source>
</evidence>
<evidence type="ECO:0000256" key="4">
    <source>
        <dbReference type="ARBA" id="ARBA00022679"/>
    </source>
</evidence>
<dbReference type="OrthoDB" id="1732682at2759"/>
<dbReference type="GO" id="GO:0030170">
    <property type="term" value="F:pyridoxal phosphate binding"/>
    <property type="evidence" value="ECO:0007669"/>
    <property type="project" value="InterPro"/>
</dbReference>
<evidence type="ECO:0000256" key="1">
    <source>
        <dbReference type="ARBA" id="ARBA00001933"/>
    </source>
</evidence>
<comment type="cofactor">
    <cofactor evidence="1">
        <name>pyridoxal 5'-phosphate</name>
        <dbReference type="ChEBI" id="CHEBI:597326"/>
    </cofactor>
</comment>
<feature type="region of interest" description="Disordered" evidence="10">
    <location>
        <begin position="1"/>
        <end position="34"/>
    </location>
</feature>
<dbReference type="FunFam" id="3.40.640.10:FF:000012">
    <property type="entry name" value="alanine aminotransferase 2"/>
    <property type="match status" value="1"/>
</dbReference>
<keyword evidence="4" id="KW-0808">Transferase</keyword>
<evidence type="ECO:0000256" key="6">
    <source>
        <dbReference type="ARBA" id="ARBA00025785"/>
    </source>
</evidence>
<dbReference type="EMBL" id="RSCD01000019">
    <property type="protein sequence ID" value="RSH85693.1"/>
    <property type="molecule type" value="Genomic_DNA"/>
</dbReference>
<evidence type="ECO:0000256" key="10">
    <source>
        <dbReference type="SAM" id="MobiDB-lite"/>
    </source>
</evidence>
<reference evidence="12 13" key="1">
    <citation type="submission" date="2018-11" db="EMBL/GenBank/DDBJ databases">
        <title>Genome sequence of Saitozyma podzolica DSM 27192.</title>
        <authorList>
            <person name="Aliyu H."/>
            <person name="Gorte O."/>
            <person name="Ochsenreither K."/>
        </authorList>
    </citation>
    <scope>NUCLEOTIDE SEQUENCE [LARGE SCALE GENOMIC DNA]</scope>
    <source>
        <strain evidence="12 13">DSM 27192</strain>
    </source>
</reference>
<sequence length="504" mass="54558">MTASASTGSAHKAHANGANGANGSGSGSSPRGPALTIDSINPAVLEVQYAVRGELALKADQYVHQLEEPSAKSKLPFDKVVTANIGNPQQKGLDQVPITYWRQVISLLEYPALMEDHLELAKKIYPEDVIAKAKDLHEEIGSVGAYTHSKGVLAIRKRVAKFIEKRDGHSADPESIYLTAGASAGVSQILGVSLAPGDGCMIPIPQYPLYTATLSYVHAKPLPYYLQETEQWSMNHDVLVSAVSAAKAAGTKIKALVIINPGNPTGSCLSVEAMQAVIQLCYNEGILLLADEVYQANIFDPQHKPFVSFKKVLRDMPSPIRDAVELVSFHSISKGVSGECGRRGGYFEAVNISADVMEQIYKMASIGVDLLVSPPQPGSASYDQYTLETSTTHLHLRDRSLYMAERFNALPRMSCQPAEGAMYLFPRIDMPQKAIQAAKEKGKEADVMYALDLLDATGICAVAGSGFGQEKGTYHLRLTALCPGVEDYVGKIEKFHRGFMDKWA</sequence>
<evidence type="ECO:0000256" key="8">
    <source>
        <dbReference type="ARBA" id="ARBA00078532"/>
    </source>
</evidence>
<gene>
    <name evidence="12" type="ORF">EHS25_003834</name>
</gene>
<keyword evidence="5" id="KW-0663">Pyridoxal phosphate</keyword>
<protein>
    <recommendedName>
        <fullName evidence="7">Glutamate pyruvate transaminase</fullName>
    </recommendedName>
    <alternativeName>
        <fullName evidence="8">Glutamic--alanine transaminase</fullName>
    </alternativeName>
    <alternativeName>
        <fullName evidence="9">Glutamic--pyruvic transaminase</fullName>
    </alternativeName>
</protein>
<dbReference type="SUPFAM" id="SSF53383">
    <property type="entry name" value="PLP-dependent transferases"/>
    <property type="match status" value="1"/>
</dbReference>
<dbReference type="FunFam" id="1.10.287.1970:FF:000001">
    <property type="entry name" value="Alanine aminotransferase 2"/>
    <property type="match status" value="1"/>
</dbReference>
<dbReference type="Proteomes" id="UP000279259">
    <property type="component" value="Unassembled WGS sequence"/>
</dbReference>
<dbReference type="InterPro" id="IPR015421">
    <property type="entry name" value="PyrdxlP-dep_Trfase_major"/>
</dbReference>
<dbReference type="GO" id="GO:0008483">
    <property type="term" value="F:transaminase activity"/>
    <property type="evidence" value="ECO:0007669"/>
    <property type="project" value="UniProtKB-KW"/>
</dbReference>
<dbReference type="FunFam" id="3.90.1150.10:FF:000151">
    <property type="entry name" value="Alanine aminotransferase 2"/>
    <property type="match status" value="1"/>
</dbReference>
<evidence type="ECO:0000256" key="5">
    <source>
        <dbReference type="ARBA" id="ARBA00022898"/>
    </source>
</evidence>
<keyword evidence="13" id="KW-1185">Reference proteome</keyword>
<accession>A0A427Y3N4</accession>
<dbReference type="Gene3D" id="3.40.640.10">
    <property type="entry name" value="Type I PLP-dependent aspartate aminotransferase-like (Major domain)"/>
    <property type="match status" value="1"/>
</dbReference>
<dbReference type="InterPro" id="IPR015422">
    <property type="entry name" value="PyrdxlP-dep_Trfase_small"/>
</dbReference>
<comment type="caution">
    <text evidence="12">The sequence shown here is derived from an EMBL/GenBank/DDBJ whole genome shotgun (WGS) entry which is preliminary data.</text>
</comment>
<dbReference type="CDD" id="cd00609">
    <property type="entry name" value="AAT_like"/>
    <property type="match status" value="1"/>
</dbReference>
<dbReference type="AlphaFoldDB" id="A0A427Y3N4"/>
<dbReference type="GO" id="GO:0042853">
    <property type="term" value="P:L-alanine catabolic process"/>
    <property type="evidence" value="ECO:0007669"/>
    <property type="project" value="UniProtKB-UniPathway"/>
</dbReference>
<keyword evidence="3" id="KW-0032">Aminotransferase</keyword>
<comment type="similarity">
    <text evidence="6">Belongs to the class-I pyridoxal-phosphate-dependent aminotransferase family. Alanine aminotransferase subfamily.</text>
</comment>
<dbReference type="Gene3D" id="1.10.287.1970">
    <property type="match status" value="1"/>
</dbReference>
<dbReference type="STRING" id="1890683.A0A427Y3N4"/>
<evidence type="ECO:0000259" key="11">
    <source>
        <dbReference type="Pfam" id="PF00155"/>
    </source>
</evidence>
<proteinExistence type="inferred from homology"/>
<dbReference type="Gene3D" id="3.90.1150.10">
    <property type="entry name" value="Aspartate Aminotransferase, domain 1"/>
    <property type="match status" value="1"/>
</dbReference>
<dbReference type="InterPro" id="IPR004839">
    <property type="entry name" value="Aminotransferase_I/II_large"/>
</dbReference>
<dbReference type="PANTHER" id="PTHR11751">
    <property type="entry name" value="ALANINE AMINOTRANSFERASE"/>
    <property type="match status" value="1"/>
</dbReference>
<evidence type="ECO:0000313" key="12">
    <source>
        <dbReference type="EMBL" id="RSH85693.1"/>
    </source>
</evidence>
<evidence type="ECO:0000256" key="2">
    <source>
        <dbReference type="ARBA" id="ARBA00011738"/>
    </source>
</evidence>
<evidence type="ECO:0000256" key="7">
    <source>
        <dbReference type="ARBA" id="ARBA00077894"/>
    </source>
</evidence>
<comment type="subunit">
    <text evidence="2">Homodimer.</text>
</comment>